<organism evidence="4 5">
    <name type="scientific">Colletotrichum melonis</name>
    <dbReference type="NCBI Taxonomy" id="1209925"/>
    <lineage>
        <taxon>Eukaryota</taxon>
        <taxon>Fungi</taxon>
        <taxon>Dikarya</taxon>
        <taxon>Ascomycota</taxon>
        <taxon>Pezizomycotina</taxon>
        <taxon>Sordariomycetes</taxon>
        <taxon>Hypocreomycetidae</taxon>
        <taxon>Glomerellales</taxon>
        <taxon>Glomerellaceae</taxon>
        <taxon>Colletotrichum</taxon>
        <taxon>Colletotrichum acutatum species complex</taxon>
    </lineage>
</organism>
<feature type="region of interest" description="Disordered" evidence="1">
    <location>
        <begin position="265"/>
        <end position="287"/>
    </location>
</feature>
<feature type="signal peptide" evidence="2">
    <location>
        <begin position="1"/>
        <end position="18"/>
    </location>
</feature>
<dbReference type="Proteomes" id="UP001239795">
    <property type="component" value="Unassembled WGS sequence"/>
</dbReference>
<reference evidence="4 5" key="1">
    <citation type="submission" date="2016-10" db="EMBL/GenBank/DDBJ databases">
        <title>The genome sequence of Colletotrichum fioriniae PJ7.</title>
        <authorList>
            <person name="Baroncelli R."/>
        </authorList>
    </citation>
    <scope>NUCLEOTIDE SEQUENCE [LARGE SCALE GENOMIC DNA]</scope>
    <source>
        <strain evidence="4">Col 31</strain>
    </source>
</reference>
<dbReference type="PROSITE" id="PS51384">
    <property type="entry name" value="FAD_FR"/>
    <property type="match status" value="1"/>
</dbReference>
<name>A0AAI9UR84_9PEZI</name>
<evidence type="ECO:0000256" key="1">
    <source>
        <dbReference type="SAM" id="MobiDB-lite"/>
    </source>
</evidence>
<dbReference type="InterPro" id="IPR017927">
    <property type="entry name" value="FAD-bd_FR_type"/>
</dbReference>
<sequence length="699" mass="75903">MNHTLLLTTLLSSQLLTSSNLFLHSQLQDINGIMPGRTIPFHQGELALHEQLKIPRHRANPTAAGLPPSYGNRIAAAPLLALGTLDAERRPWTTLWGGEAGNVARPIAEDVLGLRSVVDIGDDPVFKALWGAEGEVNGDQQQQQHLQEVIQPGRGPDGGKLVSGLAIDLTTRDRVKFGGRMVAGAVTVPSDGIAAAEDRSSSFSSEVQIAVHVEESLGNCPKYLNKKDVIPRASLVKGRVERELPLSEEAVKVVRGADMLFLTSGHEEAGDDGGSGSSMDTNHRGGSRGFVRVARNDEGGVEIVYPEFSGNRLYQTLGNLRLNPLIGIAIPDFETSDVLYVSITQFLPGLTWNLEDYEANTWRWAKLTGSASILVGQDAAAYLPRTKLAVKITVSAAVFVQSGLPFSGTPLEPSPYNPPVRPLFSEQQHVLGSSTESTRTATLLRREIITPTIARFVFGLEPAAQWEAGQYVTFDFAEELDVGWSHMRDDEPQSLNDDYVRTFTVSSPPGDKGGKEFEITARKNGPVTNMLWRWNLRVPLEVPVLGFGGEEAFRMGRGKGKKGDDGGDDVEEVFVAAGVGITPLIAQAGGVLEAGVRMKVLWTVKGEDVELVRDVVGRIPGLAGVLRVFVTGEIGEAEEAMMREFEGFGAVVERRRIRASDVKDGGIKRRYFLCTGPEMLKVLNGWLEGEDVAFEDFAF</sequence>
<dbReference type="PANTHER" id="PTHR42815">
    <property type="entry name" value="FAD-BINDING, PUTATIVE (AFU_ORTHOLOGUE AFUA_6G07600)-RELATED"/>
    <property type="match status" value="1"/>
</dbReference>
<gene>
    <name evidence="4" type="ORF">CMEL01_13304</name>
</gene>
<keyword evidence="2" id="KW-0732">Signal</keyword>
<feature type="domain" description="FAD-binding FR-type" evidence="3">
    <location>
        <begin position="436"/>
        <end position="554"/>
    </location>
</feature>
<proteinExistence type="predicted"/>
<dbReference type="InterPro" id="IPR039261">
    <property type="entry name" value="FNR_nucleotide-bd"/>
</dbReference>
<evidence type="ECO:0000259" key="3">
    <source>
        <dbReference type="PROSITE" id="PS51384"/>
    </source>
</evidence>
<dbReference type="Gene3D" id="2.40.30.10">
    <property type="entry name" value="Translation factors"/>
    <property type="match status" value="1"/>
</dbReference>
<keyword evidence="5" id="KW-1185">Reference proteome</keyword>
<evidence type="ECO:0000313" key="5">
    <source>
        <dbReference type="Proteomes" id="UP001239795"/>
    </source>
</evidence>
<dbReference type="InterPro" id="IPR017938">
    <property type="entry name" value="Riboflavin_synthase-like_b-brl"/>
</dbReference>
<comment type="caution">
    <text evidence="4">The sequence shown here is derived from an EMBL/GenBank/DDBJ whole genome shotgun (WGS) entry which is preliminary data.</text>
</comment>
<evidence type="ECO:0000256" key="2">
    <source>
        <dbReference type="SAM" id="SignalP"/>
    </source>
</evidence>
<dbReference type="GO" id="GO:0016491">
    <property type="term" value="F:oxidoreductase activity"/>
    <property type="evidence" value="ECO:0007669"/>
    <property type="project" value="InterPro"/>
</dbReference>
<protein>
    <submittedName>
        <fullName evidence="4">Oxidoreductase FAD-binding domain-containing protein</fullName>
    </submittedName>
</protein>
<accession>A0AAI9UR84</accession>
<dbReference type="SUPFAM" id="SSF52343">
    <property type="entry name" value="Ferredoxin reductase-like, C-terminal NADP-linked domain"/>
    <property type="match status" value="1"/>
</dbReference>
<evidence type="ECO:0000313" key="4">
    <source>
        <dbReference type="EMBL" id="KAK1463235.1"/>
    </source>
</evidence>
<feature type="chain" id="PRO_5042607627" evidence="2">
    <location>
        <begin position="19"/>
        <end position="699"/>
    </location>
</feature>
<dbReference type="EMBL" id="MLGG01000007">
    <property type="protein sequence ID" value="KAK1463235.1"/>
    <property type="molecule type" value="Genomic_DNA"/>
</dbReference>
<dbReference type="AlphaFoldDB" id="A0AAI9UR84"/>
<dbReference type="SUPFAM" id="SSF63380">
    <property type="entry name" value="Riboflavin synthase domain-like"/>
    <property type="match status" value="1"/>
</dbReference>
<dbReference type="PANTHER" id="PTHR42815:SF2">
    <property type="entry name" value="FAD-BINDING, PUTATIVE (AFU_ORTHOLOGUE AFUA_6G07600)-RELATED"/>
    <property type="match status" value="1"/>
</dbReference>